<gene>
    <name evidence="2" type="ORF">J2S00_002561</name>
</gene>
<evidence type="ECO:0000313" key="3">
    <source>
        <dbReference type="Proteomes" id="UP001232445"/>
    </source>
</evidence>
<comment type="caution">
    <text evidence="2">The sequence shown here is derived from an EMBL/GenBank/DDBJ whole genome shotgun (WGS) entry which is preliminary data.</text>
</comment>
<reference evidence="2 3" key="1">
    <citation type="submission" date="2023-07" db="EMBL/GenBank/DDBJ databases">
        <title>Genomic Encyclopedia of Type Strains, Phase IV (KMG-IV): sequencing the most valuable type-strain genomes for metagenomic binning, comparative biology and taxonomic classification.</title>
        <authorList>
            <person name="Goeker M."/>
        </authorList>
    </citation>
    <scope>NUCLEOTIDE SEQUENCE [LARGE SCALE GENOMIC DNA]</scope>
    <source>
        <strain evidence="2 3">DSM 17740</strain>
    </source>
</reference>
<dbReference type="InterPro" id="IPR021338">
    <property type="entry name" value="DUF2953"/>
</dbReference>
<sequence length="221" mass="25927">MTYVLATVLAQCCFILIMLLTQLHISIHFIRQDKNDLLRTQVRAWFGLINFKNELQIFKLANDLSGMIYQVEVESEEQPQDQKNFKMTPGEMFQLHHRIYNLIKRIHGLHGIVKSFLNRIRLVKMEWHSRIGTGYADETGMLTGVAWSIKSTLVGLLSAYLTLRTVPRMYVQPLFQEKKLETEFTCMIRFRFGHAILAGIRILLNLRKRRDVTWKNTPFKA</sequence>
<evidence type="ECO:0008006" key="4">
    <source>
        <dbReference type="Google" id="ProtNLM"/>
    </source>
</evidence>
<organism evidence="2 3">
    <name type="scientific">Caldalkalibacillus uzonensis</name>
    <dbReference type="NCBI Taxonomy" id="353224"/>
    <lineage>
        <taxon>Bacteria</taxon>
        <taxon>Bacillati</taxon>
        <taxon>Bacillota</taxon>
        <taxon>Bacilli</taxon>
        <taxon>Bacillales</taxon>
        <taxon>Bacillaceae</taxon>
        <taxon>Caldalkalibacillus</taxon>
    </lineage>
</organism>
<dbReference type="RefSeq" id="WP_307340239.1">
    <property type="nucleotide sequence ID" value="NZ_JAUSUQ010000009.1"/>
</dbReference>
<accession>A0ABU0CUJ1</accession>
<feature type="transmembrane region" description="Helical" evidence="1">
    <location>
        <begin position="6"/>
        <end position="30"/>
    </location>
</feature>
<name>A0ABU0CUJ1_9BACI</name>
<evidence type="ECO:0000313" key="2">
    <source>
        <dbReference type="EMBL" id="MDQ0339768.1"/>
    </source>
</evidence>
<keyword evidence="3" id="KW-1185">Reference proteome</keyword>
<protein>
    <recommendedName>
        <fullName evidence="4">DUF2953 domain-containing protein</fullName>
    </recommendedName>
</protein>
<dbReference type="EMBL" id="JAUSUQ010000009">
    <property type="protein sequence ID" value="MDQ0339768.1"/>
    <property type="molecule type" value="Genomic_DNA"/>
</dbReference>
<evidence type="ECO:0000256" key="1">
    <source>
        <dbReference type="SAM" id="Phobius"/>
    </source>
</evidence>
<keyword evidence="1" id="KW-0812">Transmembrane</keyword>
<keyword evidence="1" id="KW-1133">Transmembrane helix</keyword>
<keyword evidence="1" id="KW-0472">Membrane</keyword>
<dbReference type="Proteomes" id="UP001232445">
    <property type="component" value="Unassembled WGS sequence"/>
</dbReference>
<dbReference type="Pfam" id="PF11167">
    <property type="entry name" value="DUF2953"/>
    <property type="match status" value="1"/>
</dbReference>
<proteinExistence type="predicted"/>